<protein>
    <submittedName>
        <fullName evidence="1">Uncharacterized protein</fullName>
    </submittedName>
</protein>
<accession>A0ACC1L1C1</accession>
<name>A0ACC1L1C1_9FUNG</name>
<gene>
    <name evidence="1" type="ORF">H4R21_003543</name>
</gene>
<reference evidence="1" key="1">
    <citation type="submission" date="2022-07" db="EMBL/GenBank/DDBJ databases">
        <title>Phylogenomic reconstructions and comparative analyses of Kickxellomycotina fungi.</title>
        <authorList>
            <person name="Reynolds N.K."/>
            <person name="Stajich J.E."/>
            <person name="Barry K."/>
            <person name="Grigoriev I.V."/>
            <person name="Crous P."/>
            <person name="Smith M.E."/>
        </authorList>
    </citation>
    <scope>NUCLEOTIDE SEQUENCE</scope>
    <source>
        <strain evidence="1">BCRC 34780</strain>
    </source>
</reference>
<comment type="caution">
    <text evidence="1">The sequence shown here is derived from an EMBL/GenBank/DDBJ whole genome shotgun (WGS) entry which is preliminary data.</text>
</comment>
<sequence length="541" mass="58445">MGLATFGVPVLLYQWRTALLRTAAIDTRAPGADLLQRYVWSVAVGTAVTISLGWAQLAVKEWLYIRHNRSRLHRALLDSLARAPMPEHWRVGSHRVLSVVSFSERGVFLGPHSFIEDSAMQFAAVAFTAYSTFLISRWALAVLAVLGFVMVRTMRHSSSVLREIQQQKVAEMQKRDQLMHAIFSGALIVRAFRVYGHMEARIWQLGATIAGIERLASTLLSVRSLCVSALQEVLGHLLVGAVALRFGQGPSMGVAGVQMYHDLLIRALPMLQYVAVVAGEAENHLLALQEFCDVASLPLEGPHDASLLLIPGSWAPAGDIVFSACCLRYAHGQSRALDSVSFAVRPGERIGIVGRTGSGKSSLVNALLRIVELESGAVVLDGTDVSTVGVGELRRLISVVPQTEALLAGSLRSNLDPFGEHSDVELWAVARDAGLDALGLDALVENCGCNLSAGERQLIAVCRALLQRRRILVLDEATARVDEATAARVRALIRGWTDGCTVLTIAHGLDAVHDSDRILVMDDGRVAEFDSPAALVAQRGA</sequence>
<evidence type="ECO:0000313" key="1">
    <source>
        <dbReference type="EMBL" id="KAJ2799453.1"/>
    </source>
</evidence>
<feature type="non-terminal residue" evidence="1">
    <location>
        <position position="541"/>
    </location>
</feature>
<organism evidence="1 2">
    <name type="scientific">Coemansia helicoidea</name>
    <dbReference type="NCBI Taxonomy" id="1286919"/>
    <lineage>
        <taxon>Eukaryota</taxon>
        <taxon>Fungi</taxon>
        <taxon>Fungi incertae sedis</taxon>
        <taxon>Zoopagomycota</taxon>
        <taxon>Kickxellomycotina</taxon>
        <taxon>Kickxellomycetes</taxon>
        <taxon>Kickxellales</taxon>
        <taxon>Kickxellaceae</taxon>
        <taxon>Coemansia</taxon>
    </lineage>
</organism>
<evidence type="ECO:0000313" key="2">
    <source>
        <dbReference type="Proteomes" id="UP001140087"/>
    </source>
</evidence>
<dbReference type="EMBL" id="JANBUN010001143">
    <property type="protein sequence ID" value="KAJ2799453.1"/>
    <property type="molecule type" value="Genomic_DNA"/>
</dbReference>
<keyword evidence="2" id="KW-1185">Reference proteome</keyword>
<proteinExistence type="predicted"/>
<dbReference type="Proteomes" id="UP001140087">
    <property type="component" value="Unassembled WGS sequence"/>
</dbReference>